<feature type="transmembrane region" description="Helical" evidence="7">
    <location>
        <begin position="186"/>
        <end position="203"/>
    </location>
</feature>
<feature type="transmembrane region" description="Helical" evidence="7">
    <location>
        <begin position="162"/>
        <end position="180"/>
    </location>
</feature>
<accession>A0A381P7G4</accession>
<dbReference type="SUPFAM" id="SSF161111">
    <property type="entry name" value="Cation efflux protein transmembrane domain-like"/>
    <property type="match status" value="1"/>
</dbReference>
<feature type="transmembrane region" description="Helical" evidence="7">
    <location>
        <begin position="16"/>
        <end position="37"/>
    </location>
</feature>
<dbReference type="EMBL" id="UINC01000895">
    <property type="protein sequence ID" value="SUZ62891.1"/>
    <property type="molecule type" value="Genomic_DNA"/>
</dbReference>
<dbReference type="InterPro" id="IPR058533">
    <property type="entry name" value="Cation_efflux_TM"/>
</dbReference>
<feature type="domain" description="Cation efflux protein cytoplasmic" evidence="9">
    <location>
        <begin position="221"/>
        <end position="293"/>
    </location>
</feature>
<dbReference type="InterPro" id="IPR050291">
    <property type="entry name" value="CDF_Transporter"/>
</dbReference>
<dbReference type="InterPro" id="IPR036837">
    <property type="entry name" value="Cation_efflux_CTD_sf"/>
</dbReference>
<name>A0A381P7G4_9ZZZZ</name>
<dbReference type="InterPro" id="IPR027470">
    <property type="entry name" value="Cation_efflux_CTD"/>
</dbReference>
<comment type="subcellular location">
    <subcellularLocation>
        <location evidence="1">Membrane</location>
        <topology evidence="1">Multi-pass membrane protein</topology>
    </subcellularLocation>
</comment>
<proteinExistence type="inferred from homology"/>
<dbReference type="Gene3D" id="1.20.1510.10">
    <property type="entry name" value="Cation efflux protein transmembrane domain"/>
    <property type="match status" value="1"/>
</dbReference>
<dbReference type="PANTHER" id="PTHR43840:SF15">
    <property type="entry name" value="MITOCHONDRIAL METAL TRANSPORTER 1-RELATED"/>
    <property type="match status" value="1"/>
</dbReference>
<sequence length="389" mass="42220">MKSFENPDHYSEIRRLTLIGGMLDLFLGFVKVLVGYIGNSQALIADGIHSLSDLITDVLVLVATKHSAQAADEGHPYGHDRIQTLASLALAGSLGIIAAVIAWDAVTRILSPESLLQPGFWPLAVAAISVVSKEGYFQYIVRHPTAATSRMLYANAWHSRSDALSSLAVIVGVGGVLAGFAWADAFAAIVVAGLLLVVAYRIGREGAEELIDSAASPVLNANMQKTILSIEGVRDTHELRTRRMADKVLADVHIRVDPLISVSEGHRIGDEVMDTLKTRFPEVGDVIIHIDPEDDIANDVFSKLPMRSVIEAEINTSLQNLGNKFDTPFTLQPKNIVVHYLDEGCQVEIWMNMPDEATASDCSLVSLKIKEELVCIDNIVSTNVLFSSN</sequence>
<keyword evidence="5 7" id="KW-1133">Transmembrane helix</keyword>
<gene>
    <name evidence="10" type="ORF">METZ01_LOCUS15745</name>
</gene>
<evidence type="ECO:0000256" key="4">
    <source>
        <dbReference type="ARBA" id="ARBA00022692"/>
    </source>
</evidence>
<dbReference type="Gene3D" id="3.30.70.1350">
    <property type="entry name" value="Cation efflux protein, cytoplasmic domain"/>
    <property type="match status" value="1"/>
</dbReference>
<evidence type="ECO:0000259" key="9">
    <source>
        <dbReference type="Pfam" id="PF16916"/>
    </source>
</evidence>
<dbReference type="Pfam" id="PF16916">
    <property type="entry name" value="ZT_dimer"/>
    <property type="match status" value="1"/>
</dbReference>
<dbReference type="GO" id="GO:0016020">
    <property type="term" value="C:membrane"/>
    <property type="evidence" value="ECO:0007669"/>
    <property type="project" value="UniProtKB-SubCell"/>
</dbReference>
<feature type="domain" description="Cation efflux protein transmembrane" evidence="8">
    <location>
        <begin position="22"/>
        <end position="211"/>
    </location>
</feature>
<dbReference type="InterPro" id="IPR027469">
    <property type="entry name" value="Cation_efflux_TMD_sf"/>
</dbReference>
<dbReference type="GO" id="GO:0008324">
    <property type="term" value="F:monoatomic cation transmembrane transporter activity"/>
    <property type="evidence" value="ECO:0007669"/>
    <property type="project" value="InterPro"/>
</dbReference>
<evidence type="ECO:0000256" key="3">
    <source>
        <dbReference type="ARBA" id="ARBA00022448"/>
    </source>
</evidence>
<evidence type="ECO:0000256" key="1">
    <source>
        <dbReference type="ARBA" id="ARBA00004141"/>
    </source>
</evidence>
<dbReference type="PANTHER" id="PTHR43840">
    <property type="entry name" value="MITOCHONDRIAL METAL TRANSPORTER 1-RELATED"/>
    <property type="match status" value="1"/>
</dbReference>
<dbReference type="InterPro" id="IPR002524">
    <property type="entry name" value="Cation_efflux"/>
</dbReference>
<feature type="transmembrane region" description="Helical" evidence="7">
    <location>
        <begin position="123"/>
        <end position="141"/>
    </location>
</feature>
<protein>
    <submittedName>
        <fullName evidence="10">Uncharacterized protein</fullName>
    </submittedName>
</protein>
<feature type="transmembrane region" description="Helical" evidence="7">
    <location>
        <begin position="85"/>
        <end position="103"/>
    </location>
</feature>
<evidence type="ECO:0000313" key="10">
    <source>
        <dbReference type="EMBL" id="SUZ62891.1"/>
    </source>
</evidence>
<evidence type="ECO:0000256" key="5">
    <source>
        <dbReference type="ARBA" id="ARBA00022989"/>
    </source>
</evidence>
<evidence type="ECO:0000256" key="2">
    <source>
        <dbReference type="ARBA" id="ARBA00008114"/>
    </source>
</evidence>
<dbReference type="AlphaFoldDB" id="A0A381P7G4"/>
<evidence type="ECO:0000256" key="6">
    <source>
        <dbReference type="ARBA" id="ARBA00023136"/>
    </source>
</evidence>
<keyword evidence="3" id="KW-0813">Transport</keyword>
<evidence type="ECO:0000259" key="8">
    <source>
        <dbReference type="Pfam" id="PF01545"/>
    </source>
</evidence>
<dbReference type="NCBIfam" id="TIGR01297">
    <property type="entry name" value="CDF"/>
    <property type="match status" value="1"/>
</dbReference>
<organism evidence="10">
    <name type="scientific">marine metagenome</name>
    <dbReference type="NCBI Taxonomy" id="408172"/>
    <lineage>
        <taxon>unclassified sequences</taxon>
        <taxon>metagenomes</taxon>
        <taxon>ecological metagenomes</taxon>
    </lineage>
</organism>
<comment type="similarity">
    <text evidence="2">Belongs to the cation diffusion facilitator (CDF) transporter (TC 2.A.4) family.</text>
</comment>
<dbReference type="SUPFAM" id="SSF160240">
    <property type="entry name" value="Cation efflux protein cytoplasmic domain-like"/>
    <property type="match status" value="1"/>
</dbReference>
<keyword evidence="4 7" id="KW-0812">Transmembrane</keyword>
<keyword evidence="6 7" id="KW-0472">Membrane</keyword>
<reference evidence="10" key="1">
    <citation type="submission" date="2018-05" db="EMBL/GenBank/DDBJ databases">
        <authorList>
            <person name="Lanie J.A."/>
            <person name="Ng W.-L."/>
            <person name="Kazmierczak K.M."/>
            <person name="Andrzejewski T.M."/>
            <person name="Davidsen T.M."/>
            <person name="Wayne K.J."/>
            <person name="Tettelin H."/>
            <person name="Glass J.I."/>
            <person name="Rusch D."/>
            <person name="Podicherti R."/>
            <person name="Tsui H.-C.T."/>
            <person name="Winkler M.E."/>
        </authorList>
    </citation>
    <scope>NUCLEOTIDE SEQUENCE</scope>
</reference>
<dbReference type="FunFam" id="1.20.1510.10:FF:000006">
    <property type="entry name" value="Divalent cation efflux transporter"/>
    <property type="match status" value="1"/>
</dbReference>
<evidence type="ECO:0000256" key="7">
    <source>
        <dbReference type="SAM" id="Phobius"/>
    </source>
</evidence>
<dbReference type="Pfam" id="PF01545">
    <property type="entry name" value="Cation_efflux"/>
    <property type="match status" value="1"/>
</dbReference>